<sequence>MTSSLAIIAFFDVLPSSIFCRKDTLFLRENNRLTIRYFLIYPHFSTEESINQTLSYLQIKFVAFGFGYQGNQLASTIKILQANPNFNEPKLKCFLMKVVIMSDLAPARVLKHLYWQKDQHRGVTIMNLESESINETLEKRRLEKVHDRKFHSESRRYKPC</sequence>
<keyword evidence="1" id="KW-1185">Reference proteome</keyword>
<dbReference type="AlphaFoldDB" id="A0A915ISE4"/>
<dbReference type="Proteomes" id="UP000887565">
    <property type="component" value="Unplaced"/>
</dbReference>
<accession>A0A915ISE4</accession>
<reference evidence="2" key="1">
    <citation type="submission" date="2022-11" db="UniProtKB">
        <authorList>
            <consortium name="WormBaseParasite"/>
        </authorList>
    </citation>
    <scope>IDENTIFICATION</scope>
</reference>
<organism evidence="1 2">
    <name type="scientific">Romanomermis culicivorax</name>
    <name type="common">Nematode worm</name>
    <dbReference type="NCBI Taxonomy" id="13658"/>
    <lineage>
        <taxon>Eukaryota</taxon>
        <taxon>Metazoa</taxon>
        <taxon>Ecdysozoa</taxon>
        <taxon>Nematoda</taxon>
        <taxon>Enoplea</taxon>
        <taxon>Dorylaimia</taxon>
        <taxon>Mermithida</taxon>
        <taxon>Mermithoidea</taxon>
        <taxon>Mermithidae</taxon>
        <taxon>Romanomermis</taxon>
    </lineage>
</organism>
<protein>
    <submittedName>
        <fullName evidence="2">Uncharacterized protein</fullName>
    </submittedName>
</protein>
<dbReference type="WBParaSite" id="nRc.2.0.1.t17123-RA">
    <property type="protein sequence ID" value="nRc.2.0.1.t17123-RA"/>
    <property type="gene ID" value="nRc.2.0.1.g17123"/>
</dbReference>
<name>A0A915ISE4_ROMCU</name>
<proteinExistence type="predicted"/>
<evidence type="ECO:0000313" key="1">
    <source>
        <dbReference type="Proteomes" id="UP000887565"/>
    </source>
</evidence>
<evidence type="ECO:0000313" key="2">
    <source>
        <dbReference type="WBParaSite" id="nRc.2.0.1.t17123-RA"/>
    </source>
</evidence>